<dbReference type="GO" id="GO:0020037">
    <property type="term" value="F:heme binding"/>
    <property type="evidence" value="ECO:0007669"/>
    <property type="project" value="InterPro"/>
</dbReference>
<dbReference type="EMBL" id="QYUJ01000014">
    <property type="protein sequence ID" value="RJF72967.1"/>
    <property type="molecule type" value="Genomic_DNA"/>
</dbReference>
<organism evidence="14 15">
    <name type="scientific">Deinococcus cavernae</name>
    <dbReference type="NCBI Taxonomy" id="2320857"/>
    <lineage>
        <taxon>Bacteria</taxon>
        <taxon>Thermotogati</taxon>
        <taxon>Deinococcota</taxon>
        <taxon>Deinococci</taxon>
        <taxon>Deinococcales</taxon>
        <taxon>Deinococcaceae</taxon>
        <taxon>Deinococcus</taxon>
    </lineage>
</organism>
<keyword evidence="10" id="KW-1003">Cell membrane</keyword>
<feature type="region of interest" description="Disordered" evidence="12">
    <location>
        <begin position="1"/>
        <end position="21"/>
    </location>
</feature>
<gene>
    <name evidence="10 14" type="primary">ccmE</name>
    <name evidence="10" type="synonym">cycJ</name>
    <name evidence="14" type="ORF">D3875_16875</name>
</gene>
<keyword evidence="3 10" id="KW-0812">Transmembrane</keyword>
<dbReference type="RefSeq" id="WP_119765606.1">
    <property type="nucleotide sequence ID" value="NZ_QYUJ01000014.1"/>
</dbReference>
<dbReference type="GO" id="GO:0017003">
    <property type="term" value="P:protein-heme linkage"/>
    <property type="evidence" value="ECO:0007669"/>
    <property type="project" value="UniProtKB-UniRule"/>
</dbReference>
<protein>
    <recommendedName>
        <fullName evidence="10">Cytochrome c-type biogenesis protein CcmE</fullName>
    </recommendedName>
    <alternativeName>
        <fullName evidence="10">Cytochrome c maturation protein E</fullName>
    </alternativeName>
    <alternativeName>
        <fullName evidence="10">Heme chaperone CcmE</fullName>
    </alternativeName>
</protein>
<feature type="binding site" description="axial binding residue" evidence="10 11">
    <location>
        <position position="143"/>
    </location>
    <ligand>
        <name>heme</name>
        <dbReference type="ChEBI" id="CHEBI:30413"/>
    </ligand>
    <ligandPart>
        <name>Fe</name>
        <dbReference type="ChEBI" id="CHEBI:18248"/>
    </ligandPart>
</feature>
<keyword evidence="15" id="KW-1185">Reference proteome</keyword>
<evidence type="ECO:0000256" key="9">
    <source>
        <dbReference type="ARBA" id="ARBA00023136"/>
    </source>
</evidence>
<keyword evidence="6 10" id="KW-0735">Signal-anchor</keyword>
<sequence length="163" mass="17682">MTGTPSPAPGSPEALPQARRRKRSPLPTLLGVLAVGGLAGFILFGNVGKSLEYFVTPTEYQQQQDRLQGKAIRIGGLVKDVKNDPQSLNLSFTVTDGGASFPVKYQGAVSDLFRENQGVVVRGEFQGTTFHATELIVKHSEEYNVPENQADLKKMLQDARPAN</sequence>
<keyword evidence="9 10" id="KW-0472">Membrane</keyword>
<evidence type="ECO:0000256" key="13">
    <source>
        <dbReference type="SAM" id="Phobius"/>
    </source>
</evidence>
<feature type="transmembrane region" description="Helical" evidence="13">
    <location>
        <begin position="26"/>
        <end position="44"/>
    </location>
</feature>
<evidence type="ECO:0000313" key="14">
    <source>
        <dbReference type="EMBL" id="RJF72967.1"/>
    </source>
</evidence>
<dbReference type="Proteomes" id="UP000286287">
    <property type="component" value="Unassembled WGS sequence"/>
</dbReference>
<evidence type="ECO:0000256" key="10">
    <source>
        <dbReference type="HAMAP-Rule" id="MF_01959"/>
    </source>
</evidence>
<dbReference type="Gene3D" id="2.40.50.140">
    <property type="entry name" value="Nucleic acid-binding proteins"/>
    <property type="match status" value="1"/>
</dbReference>
<evidence type="ECO:0000256" key="6">
    <source>
        <dbReference type="ARBA" id="ARBA00022968"/>
    </source>
</evidence>
<comment type="subcellular location">
    <subcellularLocation>
        <location evidence="10">Cell membrane</location>
        <topology evidence="10">Single-pass type II membrane protein</topology>
    </subcellularLocation>
    <subcellularLocation>
        <location evidence="1">Membrane</location>
    </subcellularLocation>
</comment>
<keyword evidence="7 10" id="KW-1133">Transmembrane helix</keyword>
<evidence type="ECO:0000256" key="11">
    <source>
        <dbReference type="PIRSR" id="PIRSR604329-50"/>
    </source>
</evidence>
<feature type="compositionally biased region" description="Pro residues" evidence="12">
    <location>
        <begin position="1"/>
        <end position="10"/>
    </location>
</feature>
<evidence type="ECO:0000256" key="4">
    <source>
        <dbReference type="ARBA" id="ARBA00022723"/>
    </source>
</evidence>
<dbReference type="AlphaFoldDB" id="A0A418VA76"/>
<keyword evidence="2 10" id="KW-0349">Heme</keyword>
<evidence type="ECO:0000256" key="5">
    <source>
        <dbReference type="ARBA" id="ARBA00022748"/>
    </source>
</evidence>
<dbReference type="OrthoDB" id="9793584at2"/>
<proteinExistence type="inferred from homology"/>
<evidence type="ECO:0000256" key="1">
    <source>
        <dbReference type="ARBA" id="ARBA00004370"/>
    </source>
</evidence>
<feature type="topological domain" description="Cytoplasmic" evidence="10">
    <location>
        <begin position="1"/>
        <end position="23"/>
    </location>
</feature>
<comment type="function">
    <text evidence="10">Heme chaperone required for the biogenesis of c-type cytochromes. Transiently binds heme delivered by CcmC and transfers the heme to apo-cytochromes in a process facilitated by CcmF and CcmH.</text>
</comment>
<comment type="caution">
    <text evidence="14">The sequence shown here is derived from an EMBL/GenBank/DDBJ whole genome shotgun (WGS) entry which is preliminary data.</text>
</comment>
<feature type="binding site" description="covalent" evidence="10 11">
    <location>
        <position position="139"/>
    </location>
    <ligand>
        <name>heme</name>
        <dbReference type="ChEBI" id="CHEBI:30413"/>
    </ligand>
</feature>
<evidence type="ECO:0000256" key="7">
    <source>
        <dbReference type="ARBA" id="ARBA00022989"/>
    </source>
</evidence>
<evidence type="ECO:0000256" key="12">
    <source>
        <dbReference type="SAM" id="MobiDB-lite"/>
    </source>
</evidence>
<dbReference type="HAMAP" id="MF_01959">
    <property type="entry name" value="CcmE"/>
    <property type="match status" value="1"/>
</dbReference>
<dbReference type="SUPFAM" id="SSF82093">
    <property type="entry name" value="Heme chaperone CcmE"/>
    <property type="match status" value="1"/>
</dbReference>
<keyword evidence="8 10" id="KW-0408">Iron</keyword>
<evidence type="ECO:0000256" key="8">
    <source>
        <dbReference type="ARBA" id="ARBA00023004"/>
    </source>
</evidence>
<evidence type="ECO:0000313" key="15">
    <source>
        <dbReference type="Proteomes" id="UP000286287"/>
    </source>
</evidence>
<dbReference type="GO" id="GO:0005886">
    <property type="term" value="C:plasma membrane"/>
    <property type="evidence" value="ECO:0007669"/>
    <property type="project" value="UniProtKB-SubCell"/>
</dbReference>
<dbReference type="GO" id="GO:0046872">
    <property type="term" value="F:metal ion binding"/>
    <property type="evidence" value="ECO:0007669"/>
    <property type="project" value="UniProtKB-KW"/>
</dbReference>
<name>A0A418VA76_9DEIO</name>
<keyword evidence="5 10" id="KW-0201">Cytochrome c-type biogenesis</keyword>
<accession>A0A418VA76</accession>
<dbReference type="PANTHER" id="PTHR34128">
    <property type="entry name" value="CYTOCHROME C-TYPE BIOGENESIS PROTEIN CCME HOMOLOG, MITOCHONDRIAL"/>
    <property type="match status" value="1"/>
</dbReference>
<keyword evidence="4 10" id="KW-0479">Metal-binding</keyword>
<feature type="topological domain" description="Extracellular" evidence="10">
    <location>
        <begin position="47"/>
        <end position="163"/>
    </location>
</feature>
<evidence type="ECO:0000256" key="3">
    <source>
        <dbReference type="ARBA" id="ARBA00022692"/>
    </source>
</evidence>
<dbReference type="InterPro" id="IPR004329">
    <property type="entry name" value="CcmE"/>
</dbReference>
<evidence type="ECO:0000256" key="2">
    <source>
        <dbReference type="ARBA" id="ARBA00022617"/>
    </source>
</evidence>
<comment type="similarity">
    <text evidence="10">Belongs to the CcmE/CycJ family.</text>
</comment>
<dbReference type="Pfam" id="PF03100">
    <property type="entry name" value="CcmE"/>
    <property type="match status" value="1"/>
</dbReference>
<dbReference type="PANTHER" id="PTHR34128:SF2">
    <property type="entry name" value="CYTOCHROME C-TYPE BIOGENESIS PROTEIN CCME HOMOLOG, MITOCHONDRIAL"/>
    <property type="match status" value="1"/>
</dbReference>
<dbReference type="InterPro" id="IPR012340">
    <property type="entry name" value="NA-bd_OB-fold"/>
</dbReference>
<dbReference type="NCBIfam" id="NF009727">
    <property type="entry name" value="PRK13254.1-1"/>
    <property type="match status" value="1"/>
</dbReference>
<dbReference type="GO" id="GO:0017004">
    <property type="term" value="P:cytochrome complex assembly"/>
    <property type="evidence" value="ECO:0007669"/>
    <property type="project" value="UniProtKB-KW"/>
</dbReference>
<reference evidence="14 15" key="1">
    <citation type="submission" date="2018-09" db="EMBL/GenBank/DDBJ databases">
        <authorList>
            <person name="Zhu H."/>
        </authorList>
    </citation>
    <scope>NUCLEOTIDE SEQUENCE [LARGE SCALE GENOMIC DNA]</scope>
    <source>
        <strain evidence="14 15">K2S05-167</strain>
    </source>
</reference>
<dbReference type="InterPro" id="IPR036127">
    <property type="entry name" value="CcmE-like_sf"/>
</dbReference>